<dbReference type="AlphaFoldDB" id="A0A7T8HGH9"/>
<keyword evidence="2" id="KW-1185">Reference proteome</keyword>
<organism evidence="1 2">
    <name type="scientific">Caligus rogercresseyi</name>
    <name type="common">Sea louse</name>
    <dbReference type="NCBI Taxonomy" id="217165"/>
    <lineage>
        <taxon>Eukaryota</taxon>
        <taxon>Metazoa</taxon>
        <taxon>Ecdysozoa</taxon>
        <taxon>Arthropoda</taxon>
        <taxon>Crustacea</taxon>
        <taxon>Multicrustacea</taxon>
        <taxon>Hexanauplia</taxon>
        <taxon>Copepoda</taxon>
        <taxon>Siphonostomatoida</taxon>
        <taxon>Caligidae</taxon>
        <taxon>Caligus</taxon>
    </lineage>
</organism>
<evidence type="ECO:0000313" key="1">
    <source>
        <dbReference type="EMBL" id="QQP49638.1"/>
    </source>
</evidence>
<protein>
    <submittedName>
        <fullName evidence="1">Uncharacterized protein</fullName>
    </submittedName>
</protein>
<evidence type="ECO:0000313" key="2">
    <source>
        <dbReference type="Proteomes" id="UP000595437"/>
    </source>
</evidence>
<sequence>MQTDCYSAPQYYWHQLEESAKHPVTPTFHLPAVQWLLRRHSCTSVHNSFPQRRRATLQTSEEIQKS</sequence>
<dbReference type="EMBL" id="CP045895">
    <property type="protein sequence ID" value="QQP49638.1"/>
    <property type="molecule type" value="Genomic_DNA"/>
</dbReference>
<name>A0A7T8HGH9_CALRO</name>
<gene>
    <name evidence="1" type="ORF">FKW44_010378</name>
</gene>
<accession>A0A7T8HGH9</accession>
<reference evidence="2" key="1">
    <citation type="submission" date="2021-01" db="EMBL/GenBank/DDBJ databases">
        <title>Caligus Genome Assembly.</title>
        <authorList>
            <person name="Gallardo-Escarate C."/>
        </authorList>
    </citation>
    <scope>NUCLEOTIDE SEQUENCE [LARGE SCALE GENOMIC DNA]</scope>
</reference>
<proteinExistence type="predicted"/>
<dbReference type="Proteomes" id="UP000595437">
    <property type="component" value="Chromosome 6"/>
</dbReference>